<organism evidence="5 6">
    <name type="scientific">Peribacillus simplex NBRC 15720 = DSM 1321</name>
    <dbReference type="NCBI Taxonomy" id="1349754"/>
    <lineage>
        <taxon>Bacteria</taxon>
        <taxon>Bacillati</taxon>
        <taxon>Bacillota</taxon>
        <taxon>Bacilli</taxon>
        <taxon>Bacillales</taxon>
        <taxon>Bacillaceae</taxon>
        <taxon>Peribacillus</taxon>
    </lineage>
</organism>
<dbReference type="PROSITE" id="PS50076">
    <property type="entry name" value="DNAJ_2"/>
    <property type="match status" value="1"/>
</dbReference>
<evidence type="ECO:0000256" key="3">
    <source>
        <dbReference type="SAM" id="Coils"/>
    </source>
</evidence>
<gene>
    <name evidence="5" type="ORF">BS1321_25320</name>
</gene>
<protein>
    <recommendedName>
        <fullName evidence="4">J domain-containing protein</fullName>
    </recommendedName>
</protein>
<evidence type="ECO:0000256" key="1">
    <source>
        <dbReference type="ARBA" id="ARBA00022705"/>
    </source>
</evidence>
<name>A0A223ENY7_9BACI</name>
<proteinExistence type="predicted"/>
<dbReference type="SUPFAM" id="SSF46565">
    <property type="entry name" value="Chaperone J-domain"/>
    <property type="match status" value="1"/>
</dbReference>
<feature type="coiled-coil region" evidence="3">
    <location>
        <begin position="148"/>
        <end position="189"/>
    </location>
</feature>
<dbReference type="InterPro" id="IPR001623">
    <property type="entry name" value="DnaJ_domain"/>
</dbReference>
<evidence type="ECO:0000256" key="2">
    <source>
        <dbReference type="ARBA" id="ARBA00023016"/>
    </source>
</evidence>
<keyword evidence="2" id="KW-0346">Stress response</keyword>
<dbReference type="AlphaFoldDB" id="A0A223ENY7"/>
<evidence type="ECO:0000313" key="6">
    <source>
        <dbReference type="Proteomes" id="UP000214618"/>
    </source>
</evidence>
<feature type="domain" description="J" evidence="4">
    <location>
        <begin position="204"/>
        <end position="259"/>
    </location>
</feature>
<accession>A0A223ENY7</accession>
<sequence>MNTDQAFNLLKDAGVTESSSIQTVRRWLREGKIKYEGGNGNRKTGYIMEDTDQAFEMLKDAGVTESNSVQTVRRWLREGKIKYAGNGKRSTGYISDDTASKMAINDIIDQNKDEIIHRLKLKIQAQDKHIEGIEELHETAKRILIQQRDMFKKEVAILKNEKSELQIETKDLLKENIELRNELIKLKENIRNNYNIDSTTQSNDYSKKLGLSKMASSKEVLAEYKGLLKITHPDHNGNAKVFHYIKTDYDNFRKSNKGK</sequence>
<keyword evidence="3" id="KW-0175">Coiled coil</keyword>
<dbReference type="GeneID" id="56476119"/>
<dbReference type="GO" id="GO:0006260">
    <property type="term" value="P:DNA replication"/>
    <property type="evidence" value="ECO:0007669"/>
    <property type="project" value="UniProtKB-KW"/>
</dbReference>
<dbReference type="RefSeq" id="WP_063233689.1">
    <property type="nucleotide sequence ID" value="NZ_BCVO01000010.1"/>
</dbReference>
<reference evidence="5 6" key="1">
    <citation type="submission" date="2016-10" db="EMBL/GenBank/DDBJ databases">
        <title>The whole genome sequencing and assembly of Bacillus simplex DSM 1321 strain.</title>
        <authorList>
            <person name="Park M.-K."/>
            <person name="Lee Y.-J."/>
            <person name="Yi H."/>
            <person name="Bahn Y.-S."/>
            <person name="Kim J.F."/>
            <person name="Lee D.-W."/>
        </authorList>
    </citation>
    <scope>NUCLEOTIDE SEQUENCE [LARGE SCALE GENOMIC DNA]</scope>
    <source>
        <strain evidence="5 6">DSM 1321</strain>
    </source>
</reference>
<dbReference type="Gene3D" id="1.10.287.110">
    <property type="entry name" value="DnaJ domain"/>
    <property type="match status" value="1"/>
</dbReference>
<dbReference type="Proteomes" id="UP000214618">
    <property type="component" value="Chromosome"/>
</dbReference>
<evidence type="ECO:0000313" key="5">
    <source>
        <dbReference type="EMBL" id="ASS96931.1"/>
    </source>
</evidence>
<dbReference type="InterPro" id="IPR036869">
    <property type="entry name" value="J_dom_sf"/>
</dbReference>
<dbReference type="EMBL" id="CP017704">
    <property type="protein sequence ID" value="ASS96931.1"/>
    <property type="molecule type" value="Genomic_DNA"/>
</dbReference>
<keyword evidence="1" id="KW-0235">DNA replication</keyword>
<dbReference type="OrthoDB" id="9779889at2"/>
<evidence type="ECO:0000259" key="4">
    <source>
        <dbReference type="PROSITE" id="PS50076"/>
    </source>
</evidence>